<dbReference type="Proteomes" id="UP000290204">
    <property type="component" value="Unassembled WGS sequence"/>
</dbReference>
<dbReference type="RefSeq" id="WP_129132436.1">
    <property type="nucleotide sequence ID" value="NZ_SDHW01000007.1"/>
</dbReference>
<sequence length="325" mass="36913">MEEKKFVPVMITPYNLKAEVDLDVVSILVEFYLAAGVKGFFANCLSSEMFSITENERLELTEHIVKQVRGRVPVVATGSFGLTIADKAQFTKKIYDTGIDAAIMITGHFAKEEDSDEVLLRNFEQMFLATGNIPLGMYECPAPYKRIIGPDVFRQLLSANKLIYHKDTSIQLENVKAKLDILKETNNQLEFYDAHTPNAMYSVQMGAKGMSSISGNFYPEVMVWMVNNANNPDKQEEVKWLQEELTKVDPLIHIAYPMCSKYFLQKRGLPVRTISRAVATKLTPEQRQTLDDIYDRFQHWCEKLGIQQVDIASIAGTNSLEETVY</sequence>
<keyword evidence="2 3" id="KW-0456">Lyase</keyword>
<evidence type="ECO:0000313" key="6">
    <source>
        <dbReference type="EMBL" id="RXK58006.1"/>
    </source>
</evidence>
<accession>A0A4Q1CE61</accession>
<protein>
    <submittedName>
        <fullName evidence="6">Dihydrodipicolinate synthase family protein</fullName>
    </submittedName>
</protein>
<feature type="coiled-coil region" evidence="5">
    <location>
        <begin position="165"/>
        <end position="192"/>
    </location>
</feature>
<keyword evidence="7" id="KW-1185">Reference proteome</keyword>
<evidence type="ECO:0000256" key="2">
    <source>
        <dbReference type="ARBA" id="ARBA00023239"/>
    </source>
</evidence>
<dbReference type="AlphaFoldDB" id="A0A4Q1CE61"/>
<evidence type="ECO:0000256" key="4">
    <source>
        <dbReference type="PIRSR" id="PIRSR001365-1"/>
    </source>
</evidence>
<dbReference type="Gene3D" id="3.20.20.70">
    <property type="entry name" value="Aldolase class I"/>
    <property type="match status" value="1"/>
</dbReference>
<dbReference type="PANTHER" id="PTHR12128:SF66">
    <property type="entry name" value="4-HYDROXY-2-OXOGLUTARATE ALDOLASE, MITOCHONDRIAL"/>
    <property type="match status" value="1"/>
</dbReference>
<dbReference type="Pfam" id="PF00701">
    <property type="entry name" value="DHDPS"/>
    <property type="match status" value="1"/>
</dbReference>
<dbReference type="EMBL" id="SDHW01000007">
    <property type="protein sequence ID" value="RXK58006.1"/>
    <property type="molecule type" value="Genomic_DNA"/>
</dbReference>
<gene>
    <name evidence="6" type="ORF">ESA94_18495</name>
</gene>
<feature type="active site" description="Schiff-base intermediate with substrate" evidence="4">
    <location>
        <position position="166"/>
    </location>
</feature>
<evidence type="ECO:0000256" key="1">
    <source>
        <dbReference type="ARBA" id="ARBA00007592"/>
    </source>
</evidence>
<feature type="active site" description="Proton donor/acceptor" evidence="4">
    <location>
        <position position="138"/>
    </location>
</feature>
<dbReference type="PIRSF" id="PIRSF001365">
    <property type="entry name" value="DHDPS"/>
    <property type="match status" value="1"/>
</dbReference>
<dbReference type="OrthoDB" id="9796205at2"/>
<dbReference type="InterPro" id="IPR013785">
    <property type="entry name" value="Aldolase_TIM"/>
</dbReference>
<evidence type="ECO:0000256" key="3">
    <source>
        <dbReference type="PIRNR" id="PIRNR001365"/>
    </source>
</evidence>
<organism evidence="6 7">
    <name type="scientific">Lacibacter luteus</name>
    <dbReference type="NCBI Taxonomy" id="2508719"/>
    <lineage>
        <taxon>Bacteria</taxon>
        <taxon>Pseudomonadati</taxon>
        <taxon>Bacteroidota</taxon>
        <taxon>Chitinophagia</taxon>
        <taxon>Chitinophagales</taxon>
        <taxon>Chitinophagaceae</taxon>
        <taxon>Lacibacter</taxon>
    </lineage>
</organism>
<dbReference type="GO" id="GO:0008840">
    <property type="term" value="F:4-hydroxy-tetrahydrodipicolinate synthase activity"/>
    <property type="evidence" value="ECO:0007669"/>
    <property type="project" value="TreeGrafter"/>
</dbReference>
<proteinExistence type="inferred from homology"/>
<dbReference type="SMART" id="SM01130">
    <property type="entry name" value="DHDPS"/>
    <property type="match status" value="1"/>
</dbReference>
<comment type="caution">
    <text evidence="6">The sequence shown here is derived from an EMBL/GenBank/DDBJ whole genome shotgun (WGS) entry which is preliminary data.</text>
</comment>
<name>A0A4Q1CE61_9BACT</name>
<evidence type="ECO:0000313" key="7">
    <source>
        <dbReference type="Proteomes" id="UP000290204"/>
    </source>
</evidence>
<dbReference type="InterPro" id="IPR002220">
    <property type="entry name" value="DapA-like"/>
</dbReference>
<dbReference type="SUPFAM" id="SSF51569">
    <property type="entry name" value="Aldolase"/>
    <property type="match status" value="1"/>
</dbReference>
<evidence type="ECO:0000256" key="5">
    <source>
        <dbReference type="SAM" id="Coils"/>
    </source>
</evidence>
<comment type="similarity">
    <text evidence="1 3">Belongs to the DapA family.</text>
</comment>
<dbReference type="CDD" id="cd00408">
    <property type="entry name" value="DHDPS-like"/>
    <property type="match status" value="1"/>
</dbReference>
<dbReference type="PANTHER" id="PTHR12128">
    <property type="entry name" value="DIHYDRODIPICOLINATE SYNTHASE"/>
    <property type="match status" value="1"/>
</dbReference>
<keyword evidence="5" id="KW-0175">Coiled coil</keyword>
<reference evidence="6 7" key="1">
    <citation type="submission" date="2019-01" db="EMBL/GenBank/DDBJ databases">
        <title>Lacibacter sp. strain TTM-7.</title>
        <authorList>
            <person name="Chen W.-M."/>
        </authorList>
    </citation>
    <scope>NUCLEOTIDE SEQUENCE [LARGE SCALE GENOMIC DNA]</scope>
    <source>
        <strain evidence="6 7">TTM-7</strain>
    </source>
</reference>